<dbReference type="AlphaFoldDB" id="A0A2N9JBR5"/>
<dbReference type="EC" id="3.2.1.52" evidence="7"/>
<keyword evidence="6 7" id="KW-0326">Glycosidase</keyword>
<dbReference type="GO" id="GO:0030203">
    <property type="term" value="P:glycosaminoglycan metabolic process"/>
    <property type="evidence" value="ECO:0007669"/>
    <property type="project" value="TreeGrafter"/>
</dbReference>
<evidence type="ECO:0000256" key="9">
    <source>
        <dbReference type="SAM" id="SignalP"/>
    </source>
</evidence>
<dbReference type="PRINTS" id="PR00738">
    <property type="entry name" value="GLHYDRLASE20"/>
</dbReference>
<evidence type="ECO:0000256" key="3">
    <source>
        <dbReference type="ARBA" id="ARBA00022729"/>
    </source>
</evidence>
<evidence type="ECO:0000259" key="11">
    <source>
        <dbReference type="Pfam" id="PF14845"/>
    </source>
</evidence>
<dbReference type="PANTHER" id="PTHR22600">
    <property type="entry name" value="BETA-HEXOSAMINIDASE"/>
    <property type="match status" value="1"/>
</dbReference>
<evidence type="ECO:0000256" key="1">
    <source>
        <dbReference type="ARBA" id="ARBA00001231"/>
    </source>
</evidence>
<evidence type="ECO:0000256" key="6">
    <source>
        <dbReference type="ARBA" id="ARBA00023295"/>
    </source>
</evidence>
<dbReference type="SUPFAM" id="SSF55545">
    <property type="entry name" value="beta-N-acetylhexosaminidase-like domain"/>
    <property type="match status" value="1"/>
</dbReference>
<dbReference type="EMBL" id="OIVN01006485">
    <property type="protein sequence ID" value="SPD34020.1"/>
    <property type="molecule type" value="Genomic_DNA"/>
</dbReference>
<dbReference type="InterPro" id="IPR015883">
    <property type="entry name" value="Glyco_hydro_20_cat"/>
</dbReference>
<dbReference type="InterPro" id="IPR017853">
    <property type="entry name" value="GH"/>
</dbReference>
<dbReference type="Gene3D" id="3.20.20.80">
    <property type="entry name" value="Glycosidases"/>
    <property type="match status" value="1"/>
</dbReference>
<feature type="active site" description="Proton donor" evidence="8">
    <location>
        <position position="334"/>
    </location>
</feature>
<keyword evidence="4 7" id="KW-0378">Hydrolase</keyword>
<feature type="domain" description="Glycoside hydrolase family 20 catalytic" evidence="10">
    <location>
        <begin position="168"/>
        <end position="524"/>
    </location>
</feature>
<dbReference type="SUPFAM" id="SSF51445">
    <property type="entry name" value="(Trans)glycosidases"/>
    <property type="match status" value="1"/>
</dbReference>
<organism evidence="12">
    <name type="scientific">Fagus sylvatica</name>
    <name type="common">Beechnut</name>
    <dbReference type="NCBI Taxonomy" id="28930"/>
    <lineage>
        <taxon>Eukaryota</taxon>
        <taxon>Viridiplantae</taxon>
        <taxon>Streptophyta</taxon>
        <taxon>Embryophyta</taxon>
        <taxon>Tracheophyta</taxon>
        <taxon>Spermatophyta</taxon>
        <taxon>Magnoliopsida</taxon>
        <taxon>eudicotyledons</taxon>
        <taxon>Gunneridae</taxon>
        <taxon>Pentapetalae</taxon>
        <taxon>rosids</taxon>
        <taxon>fabids</taxon>
        <taxon>Fagales</taxon>
        <taxon>Fagaceae</taxon>
        <taxon>Fagus</taxon>
    </lineage>
</organism>
<gene>
    <name evidence="12" type="ORF">FSB_LOCUS61902</name>
</gene>
<evidence type="ECO:0000256" key="7">
    <source>
        <dbReference type="PIRNR" id="PIRNR001093"/>
    </source>
</evidence>
<dbReference type="InterPro" id="IPR025705">
    <property type="entry name" value="Beta_hexosaminidase_sua/sub"/>
</dbReference>
<dbReference type="Gene3D" id="3.30.379.10">
    <property type="entry name" value="Chitobiase/beta-hexosaminidase domain 2-like"/>
    <property type="match status" value="1"/>
</dbReference>
<evidence type="ECO:0000259" key="10">
    <source>
        <dbReference type="Pfam" id="PF00728"/>
    </source>
</evidence>
<feature type="signal peptide" evidence="9">
    <location>
        <begin position="1"/>
        <end position="21"/>
    </location>
</feature>
<sequence length="621" mass="69455">MFLPLLILCLALSSFSFPISAVESTIHVWPKPRSFSWPQPQQATLLSSTFTISAPKLNNTHLSSAIKRYQTLVQTEHHVPLLNPTAVNFTTSTPPLQTLLVFVSDLTAPLHHNVNESYTLTIPTWGPANLSAQTVWGAMRGLETFSQLVWGHPSRVAVGVYIWDEPLFGHRGIMLDTSRNYYPVEDILRTIGAMSENKMNVFHWHITDSHSFPLVLPSEPELAAKGSYGPDMLYTPDDVNKIVQFGLDHGVRVLPEIDSPGHTGSWAEAYPEIMTCANMFWWPAGSKWADRLASEPGTGHLNPLNPKTYQVLKRVIQDVATLFPEPFYHAGADEIIPGCWKADPTIQSFLSNGGTLSQLLEIFVNSTFPYIVSLNRTVVYWEDVFLDANANVSTTVLPPEHTILQTWNNGHENTKKIVSSGYRVIVSSSDFYYLDCGHGGFLGNDSEYDQQTSDNSGNGGSWCGPFKTWQTIYNYDITYGLSEEEANLVLGGEVALWSEQADPTVLDTRIWPRTSAMAETLWSGNRDETGEKRYAEATDRLNEWRYRMVRRGIGAEPIQPLWCIRNPGMCNTMNKETANVRLSVPGDKAHKDTLKIAVEKEAAIFCSKQRKNRAAKQGLQT</sequence>
<dbReference type="CDD" id="cd06562">
    <property type="entry name" value="GH20_HexA_HexB-like"/>
    <property type="match status" value="1"/>
</dbReference>
<dbReference type="GO" id="GO:0016020">
    <property type="term" value="C:membrane"/>
    <property type="evidence" value="ECO:0007669"/>
    <property type="project" value="TreeGrafter"/>
</dbReference>
<protein>
    <recommendedName>
        <fullName evidence="7">Beta-hexosaminidase</fullName>
        <ecNumber evidence="7">3.2.1.52</ecNumber>
    </recommendedName>
</protein>
<dbReference type="GO" id="GO:0005975">
    <property type="term" value="P:carbohydrate metabolic process"/>
    <property type="evidence" value="ECO:0007669"/>
    <property type="project" value="InterPro"/>
</dbReference>
<keyword evidence="3 9" id="KW-0732">Signal</keyword>
<feature type="domain" description="Beta-hexosaminidase eukaryotic type N-terminal" evidence="11">
    <location>
        <begin position="28"/>
        <end position="148"/>
    </location>
</feature>
<evidence type="ECO:0000256" key="4">
    <source>
        <dbReference type="ARBA" id="ARBA00022801"/>
    </source>
</evidence>
<accession>A0A2N9JBR5</accession>
<dbReference type="PIRSF" id="PIRSF001093">
    <property type="entry name" value="B-hxosamndse_ab_euk"/>
    <property type="match status" value="1"/>
</dbReference>
<dbReference type="Pfam" id="PF00728">
    <property type="entry name" value="Glyco_hydro_20"/>
    <property type="match status" value="1"/>
</dbReference>
<reference evidence="12" key="1">
    <citation type="submission" date="2018-02" db="EMBL/GenBank/DDBJ databases">
        <authorList>
            <person name="Cohen D.B."/>
            <person name="Kent A.D."/>
        </authorList>
    </citation>
    <scope>NUCLEOTIDE SEQUENCE</scope>
</reference>
<keyword evidence="5" id="KW-0325">Glycoprotein</keyword>
<name>A0A2N9JBR5_FAGSY</name>
<comment type="catalytic activity">
    <reaction evidence="1 7">
        <text>Hydrolysis of terminal non-reducing N-acetyl-D-hexosamine residues in N-acetyl-beta-D-hexosaminides.</text>
        <dbReference type="EC" id="3.2.1.52"/>
    </reaction>
</comment>
<proteinExistence type="inferred from homology"/>
<evidence type="ECO:0000313" key="12">
    <source>
        <dbReference type="EMBL" id="SPD34020.1"/>
    </source>
</evidence>
<dbReference type="InterPro" id="IPR029019">
    <property type="entry name" value="HEX_eukaryotic_N"/>
</dbReference>
<dbReference type="InterPro" id="IPR029018">
    <property type="entry name" value="Hex-like_dom2"/>
</dbReference>
<dbReference type="PANTHER" id="PTHR22600:SF26">
    <property type="entry name" value="BETA-N-ACETYLHEXOSAMINIDASE"/>
    <property type="match status" value="1"/>
</dbReference>
<dbReference type="GO" id="GO:0004563">
    <property type="term" value="F:beta-N-acetylhexosaminidase activity"/>
    <property type="evidence" value="ECO:0007669"/>
    <property type="project" value="UniProtKB-EC"/>
</dbReference>
<comment type="similarity">
    <text evidence="2 7">Belongs to the glycosyl hydrolase 20 family.</text>
</comment>
<evidence type="ECO:0000256" key="5">
    <source>
        <dbReference type="ARBA" id="ARBA00023180"/>
    </source>
</evidence>
<dbReference type="Pfam" id="PF14845">
    <property type="entry name" value="Glycohydro_20b2"/>
    <property type="match status" value="1"/>
</dbReference>
<feature type="chain" id="PRO_5014951709" description="Beta-hexosaminidase" evidence="9">
    <location>
        <begin position="22"/>
        <end position="621"/>
    </location>
</feature>
<evidence type="ECO:0000256" key="8">
    <source>
        <dbReference type="PIRSR" id="PIRSR001093-1"/>
    </source>
</evidence>
<evidence type="ECO:0000256" key="2">
    <source>
        <dbReference type="ARBA" id="ARBA00006285"/>
    </source>
</evidence>
<dbReference type="FunFam" id="3.20.20.80:FF:000063">
    <property type="entry name" value="Beta-hexosaminidase"/>
    <property type="match status" value="1"/>
</dbReference>